<feature type="compositionally biased region" description="Low complexity" evidence="5">
    <location>
        <begin position="738"/>
        <end position="765"/>
    </location>
</feature>
<feature type="region of interest" description="Disordered" evidence="5">
    <location>
        <begin position="734"/>
        <end position="842"/>
    </location>
</feature>
<keyword evidence="3" id="KW-0862">Zinc</keyword>
<keyword evidence="1" id="KW-0479">Metal-binding</keyword>
<feature type="region of interest" description="Disordered" evidence="5">
    <location>
        <begin position="43"/>
        <end position="87"/>
    </location>
</feature>
<dbReference type="CDD" id="cd15492">
    <property type="entry name" value="PHD_BRPF_JADE_like"/>
    <property type="match status" value="1"/>
</dbReference>
<accession>A0ABR1CZL7</accession>
<feature type="domain" description="PHD-type" evidence="7">
    <location>
        <begin position="385"/>
        <end position="500"/>
    </location>
</feature>
<feature type="compositionally biased region" description="Polar residues" evidence="5">
    <location>
        <begin position="77"/>
        <end position="87"/>
    </location>
</feature>
<feature type="compositionally biased region" description="Basic and acidic residues" evidence="5">
    <location>
        <begin position="960"/>
        <end position="971"/>
    </location>
</feature>
<feature type="region of interest" description="Disordered" evidence="5">
    <location>
        <begin position="906"/>
        <end position="971"/>
    </location>
</feature>
<dbReference type="InterPro" id="IPR011011">
    <property type="entry name" value="Znf_FYVE_PHD"/>
</dbReference>
<dbReference type="InterPro" id="IPR019787">
    <property type="entry name" value="Znf_PHD-finger"/>
</dbReference>
<dbReference type="PANTHER" id="PTHR13793">
    <property type="entry name" value="PHD FINGER PROTEINS"/>
    <property type="match status" value="1"/>
</dbReference>
<dbReference type="PROSITE" id="PS01359">
    <property type="entry name" value="ZF_PHD_1"/>
    <property type="match status" value="1"/>
</dbReference>
<dbReference type="InterPro" id="IPR050701">
    <property type="entry name" value="Histone_Mod_Regulator"/>
</dbReference>
<feature type="compositionally biased region" description="Polar residues" evidence="5">
    <location>
        <begin position="944"/>
        <end position="959"/>
    </location>
</feature>
<dbReference type="SMART" id="SM00249">
    <property type="entry name" value="PHD"/>
    <property type="match status" value="2"/>
</dbReference>
<dbReference type="Proteomes" id="UP001303046">
    <property type="component" value="Unassembled WGS sequence"/>
</dbReference>
<dbReference type="Pfam" id="PF13832">
    <property type="entry name" value="zf-HC5HC2H_2"/>
    <property type="match status" value="1"/>
</dbReference>
<organism evidence="8 9">
    <name type="scientific">Necator americanus</name>
    <name type="common">Human hookworm</name>
    <dbReference type="NCBI Taxonomy" id="51031"/>
    <lineage>
        <taxon>Eukaryota</taxon>
        <taxon>Metazoa</taxon>
        <taxon>Ecdysozoa</taxon>
        <taxon>Nematoda</taxon>
        <taxon>Chromadorea</taxon>
        <taxon>Rhabditida</taxon>
        <taxon>Rhabditina</taxon>
        <taxon>Rhabditomorpha</taxon>
        <taxon>Strongyloidea</taxon>
        <taxon>Ancylostomatidae</taxon>
        <taxon>Bunostominae</taxon>
        <taxon>Necator</taxon>
    </lineage>
</organism>
<keyword evidence="2 4" id="KW-0863">Zinc-finger</keyword>
<dbReference type="PROSITE" id="PS51805">
    <property type="entry name" value="EPHD"/>
    <property type="match status" value="1"/>
</dbReference>
<name>A0ABR1CZL7_NECAM</name>
<keyword evidence="9" id="KW-1185">Reference proteome</keyword>
<dbReference type="SUPFAM" id="SSF57903">
    <property type="entry name" value="FYVE/PHD zinc finger"/>
    <property type="match status" value="1"/>
</dbReference>
<dbReference type="InterPro" id="IPR001965">
    <property type="entry name" value="Znf_PHD"/>
</dbReference>
<gene>
    <name evidence="8" type="primary">Necator_chrIII.g11579</name>
    <name evidence="8" type="ORF">RB195_010814</name>
</gene>
<dbReference type="InterPro" id="IPR019786">
    <property type="entry name" value="Zinc_finger_PHD-type_CS"/>
</dbReference>
<protein>
    <recommendedName>
        <fullName evidence="10">PHD-finger</fullName>
    </recommendedName>
</protein>
<evidence type="ECO:0000259" key="7">
    <source>
        <dbReference type="PROSITE" id="PS51805"/>
    </source>
</evidence>
<evidence type="ECO:0000256" key="4">
    <source>
        <dbReference type="PROSITE-ProRule" id="PRU00146"/>
    </source>
</evidence>
<evidence type="ECO:0000259" key="6">
    <source>
        <dbReference type="PROSITE" id="PS50016"/>
    </source>
</evidence>
<dbReference type="InterPro" id="IPR013083">
    <property type="entry name" value="Znf_RING/FYVE/PHD"/>
</dbReference>
<sequence length="1046" mass="117881">MTPAAPNFDGFAPKAKFRCVQRRSFGAEPLTMNGIKRAPKLKNIQKKELNPSNSNAESCDDEDTTPKRKRFSPINHRFSSSPSTSNKLHCDNHVEFSDEDAEEVLSSRGCRFSKSGGSTAKPNDHRHVKTECLDEQSNVSGSSDLQTPTKRSFYIVQNDGRPAEMFRTDLLDRLRRGIDTNVDSDDDDVPGCGLIRMTDRWRTEWSDGTQVPLQPNCVYVNEVRKAAVNSRHSGIRRIQQGRRALMKKFLSEPYEELPRESLRLYESTRLDKQWLELLNEQRLEMQRPALTMGMFLEIMNAFEIECYKNIHKKLLEPLHSPSSRLGEFDEEAACDICRAFESEPDDEMVFCDGCNLCVHMSCYGLQVLPPGEWLCMKCRFCFGRNPPCILCPTIGGALKCTDRKNQWAHVVCALWIHECRFGDFEKREPITCIGEIQEERWAAKCSICDTRQGACIKCSVSSCKVFFHVTCALRSGLEMRIEQDSDDDKVHMISLCSRHRSVKIFDSDDAKCDPNQQPGSDEETEEYCISGPLAKLEQTCYQFVDYKQIADRLSLDHLYVSDVFEYWKRKRLDNNGKPLIENLQDEVMIDDPESLQLELPDFFEISNCGTQPASRKGRGRTRNTESNTVVIPSSSCDLKRMTKAVRSWVRLCNSLHKGHDLLGLFLKKIKEERNYVHASGGAALLIAEHISRPVPLSHRIVTYLNESIEGLFTKEVLSYGESLAEDFCCLSEPPSPSASPSMAASSTSSFEPTPSTSSEPCHHSSLTSTSSPRKHRGKLAAGVLPVSSAHSRTSILRPHHPVQESSGRISLSALTEEQNRARKESLRHANVKKDSKSDEKPRECVALIEPSSRILRSTKVAESTTTSHSELVLRKEESGLFINHADVLPPLQSPLPKNVERKTCGRFASRAKTSSESAGTDNRKRLRSSTEKQGTTPKLPKTMKNASRDSTNGLRNIMQNKDDTELSETRTLRSRASLPPMFQVARNVGKATATLTKVDFAQSRIRRHSDDLLQASARTVPLGILFYEHFVGMFLTTHCVLKQAEH</sequence>
<evidence type="ECO:0000256" key="2">
    <source>
        <dbReference type="ARBA" id="ARBA00022771"/>
    </source>
</evidence>
<feature type="compositionally biased region" description="Polar residues" evidence="5">
    <location>
        <begin position="803"/>
        <end position="816"/>
    </location>
</feature>
<feature type="domain" description="PHD-type" evidence="6">
    <location>
        <begin position="331"/>
        <end position="381"/>
    </location>
</feature>
<dbReference type="PANTHER" id="PTHR13793:SF160">
    <property type="entry name" value="PHD FINGER PROTEIN RHINOCEROS"/>
    <property type="match status" value="1"/>
</dbReference>
<evidence type="ECO:0000256" key="5">
    <source>
        <dbReference type="SAM" id="MobiDB-lite"/>
    </source>
</evidence>
<feature type="compositionally biased region" description="Polar residues" evidence="5">
    <location>
        <begin position="911"/>
        <end position="920"/>
    </location>
</feature>
<reference evidence="8 9" key="1">
    <citation type="submission" date="2023-08" db="EMBL/GenBank/DDBJ databases">
        <title>A Necator americanus chromosomal reference genome.</title>
        <authorList>
            <person name="Ilik V."/>
            <person name="Petrzelkova K.J."/>
            <person name="Pardy F."/>
            <person name="Fuh T."/>
            <person name="Niatou-Singa F.S."/>
            <person name="Gouil Q."/>
            <person name="Baker L."/>
            <person name="Ritchie M.E."/>
            <person name="Jex A.R."/>
            <person name="Gazzola D."/>
            <person name="Li H."/>
            <person name="Toshio Fujiwara R."/>
            <person name="Zhan B."/>
            <person name="Aroian R.V."/>
            <person name="Pafco B."/>
            <person name="Schwarz E.M."/>
        </authorList>
    </citation>
    <scope>NUCLEOTIDE SEQUENCE [LARGE SCALE GENOMIC DNA]</scope>
    <source>
        <strain evidence="8 9">Aroian</strain>
        <tissue evidence="8">Whole animal</tissue>
    </source>
</reference>
<dbReference type="InterPro" id="IPR034732">
    <property type="entry name" value="EPHD"/>
</dbReference>
<dbReference type="EMBL" id="JAVFWL010000003">
    <property type="protein sequence ID" value="KAK6743744.1"/>
    <property type="molecule type" value="Genomic_DNA"/>
</dbReference>
<evidence type="ECO:0008006" key="10">
    <source>
        <dbReference type="Google" id="ProtNLM"/>
    </source>
</evidence>
<evidence type="ECO:0000313" key="8">
    <source>
        <dbReference type="EMBL" id="KAK6743744.1"/>
    </source>
</evidence>
<dbReference type="Pfam" id="PF13831">
    <property type="entry name" value="PHD_2"/>
    <property type="match status" value="1"/>
</dbReference>
<evidence type="ECO:0000313" key="9">
    <source>
        <dbReference type="Proteomes" id="UP001303046"/>
    </source>
</evidence>
<comment type="caution">
    <text evidence="8">The sequence shown here is derived from an EMBL/GenBank/DDBJ whole genome shotgun (WGS) entry which is preliminary data.</text>
</comment>
<evidence type="ECO:0000256" key="1">
    <source>
        <dbReference type="ARBA" id="ARBA00022723"/>
    </source>
</evidence>
<dbReference type="PROSITE" id="PS50016">
    <property type="entry name" value="ZF_PHD_2"/>
    <property type="match status" value="1"/>
</dbReference>
<feature type="compositionally biased region" description="Basic and acidic residues" evidence="5">
    <location>
        <begin position="817"/>
        <end position="842"/>
    </location>
</feature>
<proteinExistence type="predicted"/>
<evidence type="ECO:0000256" key="3">
    <source>
        <dbReference type="ARBA" id="ARBA00022833"/>
    </source>
</evidence>
<dbReference type="Gene3D" id="3.30.40.10">
    <property type="entry name" value="Zinc/RING finger domain, C3HC4 (zinc finger)"/>
    <property type="match status" value="2"/>
</dbReference>